<accession>A7K7W8</accession>
<dbReference type="GeneID" id="5470176"/>
<keyword evidence="2" id="KW-1185">Reference proteome</keyword>
<organism evidence="1 2">
    <name type="scientific">Chlorovirus heliozoae</name>
    <dbReference type="NCBI Taxonomy" id="322019"/>
    <lineage>
        <taxon>Viruses</taxon>
        <taxon>Varidnaviria</taxon>
        <taxon>Bamfordvirae</taxon>
        <taxon>Nucleocytoviricota</taxon>
        <taxon>Megaviricetes</taxon>
        <taxon>Algavirales</taxon>
        <taxon>Phycodnaviridae</taxon>
        <taxon>Chlorovirus</taxon>
    </lineage>
</organism>
<dbReference type="KEGG" id="vg:5470176"/>
<dbReference type="Proteomes" id="UP000202420">
    <property type="component" value="Segment"/>
</dbReference>
<sequence>MSTELTASRNVYIIGQMYRILPRKPLEIRHFLLSDMPSHRRTRMYRCVRSTPRAHLVHEQNTCPQVLRGTRP</sequence>
<name>A7K7W8_9PHYC</name>
<evidence type="ECO:0000313" key="2">
    <source>
        <dbReference type="Proteomes" id="UP000202420"/>
    </source>
</evidence>
<reference evidence="1 2" key="1">
    <citation type="submission" date="2006-09" db="EMBL/GenBank/DDBJ databases">
        <title>Sequence and annotation of the 288-kb ATCV-1 virus that infects an endosymbiotic Chlorella strain of the heliozoon Acanthocystis turfacea.</title>
        <authorList>
            <person name="Fitzgerald L.A."/>
            <person name="Graves M.V."/>
            <person name="Li X."/>
            <person name="Pfitzner A.J.P."/>
            <person name="Hartigan J."/>
            <person name="Van Etten J.L."/>
        </authorList>
    </citation>
    <scope>NUCLEOTIDE SEQUENCE [LARGE SCALE GENOMIC DNA]</scope>
    <source>
        <strain evidence="1 2">ATCV-1</strain>
    </source>
</reference>
<proteinExistence type="predicted"/>
<dbReference type="EMBL" id="EF101928">
    <property type="protein sequence ID" value="ABT16142.1"/>
    <property type="molecule type" value="Genomic_DNA"/>
</dbReference>
<protein>
    <submittedName>
        <fullName evidence="1">Uncharacterized protein z008R</fullName>
    </submittedName>
</protein>
<dbReference type="RefSeq" id="YP_001426489.1">
    <property type="nucleotide sequence ID" value="NC_008724.1"/>
</dbReference>
<evidence type="ECO:0000313" key="1">
    <source>
        <dbReference type="EMBL" id="ABT16142.1"/>
    </source>
</evidence>
<gene>
    <name evidence="1" type="primary">z008R</name>
    <name evidence="1" type="ORF">ATCV1_z008R</name>
</gene>